<name>L1MK06_9CORY</name>
<accession>L1MK06</accession>
<evidence type="ECO:0000313" key="4">
    <source>
        <dbReference type="Proteomes" id="UP000010445"/>
    </source>
</evidence>
<feature type="region of interest" description="Disordered" evidence="1">
    <location>
        <begin position="193"/>
        <end position="216"/>
    </location>
</feature>
<dbReference type="SUPFAM" id="SSF53067">
    <property type="entry name" value="Actin-like ATPase domain"/>
    <property type="match status" value="2"/>
</dbReference>
<dbReference type="Pfam" id="PF00814">
    <property type="entry name" value="TsaD"/>
    <property type="match status" value="1"/>
</dbReference>
<dbReference type="PANTHER" id="PTHR11735">
    <property type="entry name" value="TRNA N6-ADENOSINE THREONYLCARBAMOYLTRANSFERASE"/>
    <property type="match status" value="1"/>
</dbReference>
<dbReference type="PANTHER" id="PTHR11735:SF11">
    <property type="entry name" value="TRNA THREONYLCARBAMOYLADENOSINE BIOSYNTHESIS PROTEIN TSAB"/>
    <property type="match status" value="1"/>
</dbReference>
<evidence type="ECO:0000256" key="1">
    <source>
        <dbReference type="SAM" id="MobiDB-lite"/>
    </source>
</evidence>
<evidence type="ECO:0000313" key="3">
    <source>
        <dbReference type="EMBL" id="EKX91623.1"/>
    </source>
</evidence>
<dbReference type="STRING" id="1035195.HMPREF9997_00697"/>
<dbReference type="GO" id="GO:0002949">
    <property type="term" value="P:tRNA threonylcarbamoyladenosine modification"/>
    <property type="evidence" value="ECO:0007669"/>
    <property type="project" value="InterPro"/>
</dbReference>
<keyword evidence="4" id="KW-1185">Reference proteome</keyword>
<reference evidence="3 4" key="1">
    <citation type="submission" date="2012-05" db="EMBL/GenBank/DDBJ databases">
        <authorList>
            <person name="Weinstock G."/>
            <person name="Sodergren E."/>
            <person name="Lobos E.A."/>
            <person name="Fulton L."/>
            <person name="Fulton R."/>
            <person name="Courtney L."/>
            <person name="Fronick C."/>
            <person name="O'Laughlin M."/>
            <person name="Godfrey J."/>
            <person name="Wilson R.M."/>
            <person name="Miner T."/>
            <person name="Farmer C."/>
            <person name="Delehaunty K."/>
            <person name="Cordes M."/>
            <person name="Minx P."/>
            <person name="Tomlinson C."/>
            <person name="Chen J."/>
            <person name="Wollam A."/>
            <person name="Pepin K.H."/>
            <person name="Bhonagiri V."/>
            <person name="Zhang X."/>
            <person name="Suruliraj S."/>
            <person name="Warren W."/>
            <person name="Mitreva M."/>
            <person name="Mardis E.R."/>
            <person name="Wilson R.K."/>
        </authorList>
    </citation>
    <scope>NUCLEOTIDE SEQUENCE [LARGE SCALE GENOMIC DNA]</scope>
    <source>
        <strain evidence="3 4">F0235</strain>
    </source>
</reference>
<dbReference type="AlphaFoldDB" id="L1MK06"/>
<dbReference type="GO" id="GO:0005829">
    <property type="term" value="C:cytosol"/>
    <property type="evidence" value="ECO:0007669"/>
    <property type="project" value="TreeGrafter"/>
</dbReference>
<dbReference type="InterPro" id="IPR000905">
    <property type="entry name" value="Gcp-like_dom"/>
</dbReference>
<comment type="caution">
    <text evidence="3">The sequence shown here is derived from an EMBL/GenBank/DDBJ whole genome shotgun (WGS) entry which is preliminary data.</text>
</comment>
<feature type="domain" description="Gcp-like" evidence="2">
    <location>
        <begin position="33"/>
        <end position="126"/>
    </location>
</feature>
<dbReference type="Gene3D" id="3.30.420.40">
    <property type="match status" value="1"/>
</dbReference>
<dbReference type="Proteomes" id="UP000010445">
    <property type="component" value="Unassembled WGS sequence"/>
</dbReference>
<evidence type="ECO:0000259" key="2">
    <source>
        <dbReference type="Pfam" id="PF00814"/>
    </source>
</evidence>
<protein>
    <submittedName>
        <fullName evidence="3">Universal bacterial protein YeaZ</fullName>
    </submittedName>
</protein>
<organism evidence="3 4">
    <name type="scientific">Corynebacterium durum F0235</name>
    <dbReference type="NCBI Taxonomy" id="1035195"/>
    <lineage>
        <taxon>Bacteria</taxon>
        <taxon>Bacillati</taxon>
        <taxon>Actinomycetota</taxon>
        <taxon>Actinomycetes</taxon>
        <taxon>Mycobacteriales</taxon>
        <taxon>Corynebacteriaceae</taxon>
        <taxon>Corynebacterium</taxon>
    </lineage>
</organism>
<dbReference type="CDD" id="cd24032">
    <property type="entry name" value="ASKHA_NBD_TsaB"/>
    <property type="match status" value="1"/>
</dbReference>
<dbReference type="RefSeq" id="WP_006062943.1">
    <property type="nucleotide sequence ID" value="NZ_KB290827.1"/>
</dbReference>
<feature type="compositionally biased region" description="Basic and acidic residues" evidence="1">
    <location>
        <begin position="194"/>
        <end position="203"/>
    </location>
</feature>
<dbReference type="OrthoDB" id="9809995at2"/>
<dbReference type="NCBIfam" id="TIGR03725">
    <property type="entry name" value="T6A_YeaZ"/>
    <property type="match status" value="1"/>
</dbReference>
<dbReference type="InterPro" id="IPR022496">
    <property type="entry name" value="T6A_TsaB"/>
</dbReference>
<sequence length="216" mass="23203">MLILAIDTSTPTLVTGLVRDGVTVAERILPKCREQEERLVPCVQECLAEVDATFQDVTAIVVGCGPGPFTGLRVGMATAAAFGDALGVPVHGVCSLDAIAARIDAPTVLVTTDARRREVYWAWYQDGRRVEGPGVQSPSESFPQAHMVNVPEHLADKLSIEGVQRVDLDPSPASLVAVVDLDSPPQPLVPLYLRRPDVKEPKPKPPSSAVPDVEWQ</sequence>
<proteinExistence type="predicted"/>
<dbReference type="EMBL" id="AMEM01000011">
    <property type="protein sequence ID" value="EKX91623.1"/>
    <property type="molecule type" value="Genomic_DNA"/>
</dbReference>
<dbReference type="eggNOG" id="COG1214">
    <property type="taxonomic scope" value="Bacteria"/>
</dbReference>
<dbReference type="HOGENOM" id="CLU_064886_3_3_11"/>
<gene>
    <name evidence="3" type="ORF">HMPREF9997_00697</name>
</gene>
<dbReference type="PATRIC" id="fig|1035195.3.peg.625"/>
<dbReference type="InterPro" id="IPR043129">
    <property type="entry name" value="ATPase_NBD"/>
</dbReference>